<dbReference type="PANTHER" id="PTHR45913:SF19">
    <property type="entry name" value="LOW QUALITY PROTEIN: ZINC FINGER BED DOMAIN-CONTAINING PROTEIN 5-LIKE"/>
    <property type="match status" value="1"/>
</dbReference>
<proteinExistence type="predicted"/>
<dbReference type="AlphaFoldDB" id="A0A9P0CUT2"/>
<dbReference type="PANTHER" id="PTHR45913">
    <property type="entry name" value="EPM2A-INTERACTING PROTEIN 1"/>
    <property type="match status" value="1"/>
</dbReference>
<gene>
    <name evidence="1" type="ORF">PSYICH_LOCUS5370</name>
</gene>
<dbReference type="EMBL" id="OV651829">
    <property type="protein sequence ID" value="CAH1104636.1"/>
    <property type="molecule type" value="Genomic_DNA"/>
</dbReference>
<sequence length="150" mass="17790">MAVKKRKFSEDYVKFGSTFIEKDGMQLPQCVICLKVLNQQYPTMITKSKEFFSFKLETLKRIRLDQGTIKNQRLDKDVKTDIAAHLKALKHEFQRYYSDIDSESPMRHMTRNPFVVDVLQLPEDIQEEFLEMKADSTMKDDFHLLTLEKF</sequence>
<dbReference type="Proteomes" id="UP001153636">
    <property type="component" value="Chromosome 17"/>
</dbReference>
<accession>A0A9P0CUT2</accession>
<reference evidence="1" key="1">
    <citation type="submission" date="2022-01" db="EMBL/GenBank/DDBJ databases">
        <authorList>
            <person name="King R."/>
        </authorList>
    </citation>
    <scope>NUCLEOTIDE SEQUENCE</scope>
</reference>
<evidence type="ECO:0000313" key="2">
    <source>
        <dbReference type="Proteomes" id="UP001153636"/>
    </source>
</evidence>
<keyword evidence="2" id="KW-1185">Reference proteome</keyword>
<organism evidence="1 2">
    <name type="scientific">Psylliodes chrysocephalus</name>
    <dbReference type="NCBI Taxonomy" id="3402493"/>
    <lineage>
        <taxon>Eukaryota</taxon>
        <taxon>Metazoa</taxon>
        <taxon>Ecdysozoa</taxon>
        <taxon>Arthropoda</taxon>
        <taxon>Hexapoda</taxon>
        <taxon>Insecta</taxon>
        <taxon>Pterygota</taxon>
        <taxon>Neoptera</taxon>
        <taxon>Endopterygota</taxon>
        <taxon>Coleoptera</taxon>
        <taxon>Polyphaga</taxon>
        <taxon>Cucujiformia</taxon>
        <taxon>Chrysomeloidea</taxon>
        <taxon>Chrysomelidae</taxon>
        <taxon>Galerucinae</taxon>
        <taxon>Alticini</taxon>
        <taxon>Psylliodes</taxon>
    </lineage>
</organism>
<protein>
    <submittedName>
        <fullName evidence="1">Uncharacterized protein</fullName>
    </submittedName>
</protein>
<name>A0A9P0CUT2_9CUCU</name>
<evidence type="ECO:0000313" key="1">
    <source>
        <dbReference type="EMBL" id="CAH1104636.1"/>
    </source>
</evidence>
<dbReference type="OrthoDB" id="6747300at2759"/>